<dbReference type="STRING" id="1703779.AMJ83_09495"/>
<organism evidence="4 5">
    <name type="scientific">candidate division WOR_3 bacterium SM23_42</name>
    <dbReference type="NCBI Taxonomy" id="1703779"/>
    <lineage>
        <taxon>Bacteria</taxon>
        <taxon>Bacteria division WOR-3</taxon>
    </lineage>
</organism>
<dbReference type="SUPFAM" id="SSF56935">
    <property type="entry name" value="Porins"/>
    <property type="match status" value="1"/>
</dbReference>
<dbReference type="GO" id="GO:0009279">
    <property type="term" value="C:cell outer membrane"/>
    <property type="evidence" value="ECO:0007669"/>
    <property type="project" value="UniProtKB-SubCell"/>
</dbReference>
<accession>A0A0S8FQ02</accession>
<reference evidence="4 5" key="1">
    <citation type="journal article" date="2015" name="Microbiome">
        <title>Genomic resolution of linkages in carbon, nitrogen, and sulfur cycling among widespread estuary sediment bacteria.</title>
        <authorList>
            <person name="Baker B.J."/>
            <person name="Lazar C.S."/>
            <person name="Teske A.P."/>
            <person name="Dick G.J."/>
        </authorList>
    </citation>
    <scope>NUCLEOTIDE SEQUENCE [LARGE SCALE GENOMIC DNA]</scope>
    <source>
        <strain evidence="4">SM23_42</strain>
    </source>
</reference>
<sequence>EYMNTDSYSYAGHHSLHKVPAPRNEYRFQGRMSYLLPNAKGKLTASAFNERRQYIPYGWGSVTSPYRYNRKYFANRPMEKRKNWIYSGTFNYMATAQTLLSLKVGTTKYERFRTNRDYDWEEENDLQWYEDWRAVGEQYIPLLLDENLRGPDVTIRDVLVDSLIQFHTEPTNRDVEAIRNSPYQLEGRHFTAGSERIWTYQNNNDYQGRFDITHSVGKVHEFKTGFDYTQYHIRMYQNTLPHDANPFYDIYDKTPFKLAGYVQDKMDFEGIIARVGLRFDYFDAKAFTLLLAAYWLFLAGDRPDEAAFQLWPLLADP</sequence>
<evidence type="ECO:0008006" key="6">
    <source>
        <dbReference type="Google" id="ProtNLM"/>
    </source>
</evidence>
<evidence type="ECO:0000256" key="3">
    <source>
        <dbReference type="ARBA" id="ARBA00023237"/>
    </source>
</evidence>
<name>A0A0S8FQ02_UNCW3</name>
<evidence type="ECO:0000313" key="5">
    <source>
        <dbReference type="Proteomes" id="UP000051373"/>
    </source>
</evidence>
<dbReference type="Proteomes" id="UP000051373">
    <property type="component" value="Unassembled WGS sequence"/>
</dbReference>
<comment type="caution">
    <text evidence="4">The sequence shown here is derived from an EMBL/GenBank/DDBJ whole genome shotgun (WGS) entry which is preliminary data.</text>
</comment>
<proteinExistence type="predicted"/>
<evidence type="ECO:0000256" key="1">
    <source>
        <dbReference type="ARBA" id="ARBA00004442"/>
    </source>
</evidence>
<feature type="non-terminal residue" evidence="4">
    <location>
        <position position="1"/>
    </location>
</feature>
<comment type="subcellular location">
    <subcellularLocation>
        <location evidence="1">Cell outer membrane</location>
    </subcellularLocation>
</comment>
<dbReference type="InterPro" id="IPR036942">
    <property type="entry name" value="Beta-barrel_TonB_sf"/>
</dbReference>
<keyword evidence="3" id="KW-0998">Cell outer membrane</keyword>
<dbReference type="AlphaFoldDB" id="A0A0S8FQ02"/>
<evidence type="ECO:0000313" key="4">
    <source>
        <dbReference type="EMBL" id="KPK62832.1"/>
    </source>
</evidence>
<dbReference type="Gene3D" id="2.40.170.20">
    <property type="entry name" value="TonB-dependent receptor, beta-barrel domain"/>
    <property type="match status" value="1"/>
</dbReference>
<protein>
    <recommendedName>
        <fullName evidence="6">TonB-dependent receptor-like beta-barrel domain-containing protein</fullName>
    </recommendedName>
</protein>
<gene>
    <name evidence="4" type="ORF">AMJ83_09495</name>
</gene>
<evidence type="ECO:0000256" key="2">
    <source>
        <dbReference type="ARBA" id="ARBA00023136"/>
    </source>
</evidence>
<dbReference type="EMBL" id="LJUJ01000024">
    <property type="protein sequence ID" value="KPK62832.1"/>
    <property type="molecule type" value="Genomic_DNA"/>
</dbReference>
<keyword evidence="2" id="KW-0472">Membrane</keyword>